<keyword evidence="1" id="KW-0472">Membrane</keyword>
<accession>B4R1C3</accession>
<name>B4R1C3_DROSI</name>
<protein>
    <submittedName>
        <fullName evidence="2">GD18412</fullName>
    </submittedName>
</protein>
<keyword evidence="1" id="KW-0812">Transmembrane</keyword>
<keyword evidence="1" id="KW-1133">Transmembrane helix</keyword>
<evidence type="ECO:0000256" key="1">
    <source>
        <dbReference type="SAM" id="Phobius"/>
    </source>
</evidence>
<dbReference type="STRING" id="7240.B4R1C3"/>
<dbReference type="Proteomes" id="UP000000304">
    <property type="component" value="Chromosome 3R"/>
</dbReference>
<organism evidence="2 3">
    <name type="scientific">Drosophila simulans</name>
    <name type="common">Fruit fly</name>
    <dbReference type="NCBI Taxonomy" id="7240"/>
    <lineage>
        <taxon>Eukaryota</taxon>
        <taxon>Metazoa</taxon>
        <taxon>Ecdysozoa</taxon>
        <taxon>Arthropoda</taxon>
        <taxon>Hexapoda</taxon>
        <taxon>Insecta</taxon>
        <taxon>Pterygota</taxon>
        <taxon>Neoptera</taxon>
        <taxon>Endopterygota</taxon>
        <taxon>Diptera</taxon>
        <taxon>Brachycera</taxon>
        <taxon>Muscomorpha</taxon>
        <taxon>Ephydroidea</taxon>
        <taxon>Drosophilidae</taxon>
        <taxon>Drosophila</taxon>
        <taxon>Sophophora</taxon>
    </lineage>
</organism>
<evidence type="ECO:0000313" key="3">
    <source>
        <dbReference type="Proteomes" id="UP000000304"/>
    </source>
</evidence>
<dbReference type="AlphaFoldDB" id="B4R1C3"/>
<reference evidence="2 3" key="1">
    <citation type="journal article" date="2007" name="Nature">
        <title>Evolution of genes and genomes on the Drosophila phylogeny.</title>
        <authorList>
            <consortium name="Drosophila 12 Genomes Consortium"/>
            <person name="Clark A.G."/>
            <person name="Eisen M.B."/>
            <person name="Smith D.R."/>
            <person name="Bergman C.M."/>
            <person name="Oliver B."/>
            <person name="Markow T.A."/>
            <person name="Kaufman T.C."/>
            <person name="Kellis M."/>
            <person name="Gelbart W."/>
            <person name="Iyer V.N."/>
            <person name="Pollard D.A."/>
            <person name="Sackton T.B."/>
            <person name="Larracuente A.M."/>
            <person name="Singh N.D."/>
            <person name="Abad J.P."/>
            <person name="Abt D.N."/>
            <person name="Adryan B."/>
            <person name="Aguade M."/>
            <person name="Akashi H."/>
            <person name="Anderson W.W."/>
            <person name="Aquadro C.F."/>
            <person name="Ardell D.H."/>
            <person name="Arguello R."/>
            <person name="Artieri C.G."/>
            <person name="Barbash D.A."/>
            <person name="Barker D."/>
            <person name="Barsanti P."/>
            <person name="Batterham P."/>
            <person name="Batzoglou S."/>
            <person name="Begun D."/>
            <person name="Bhutkar A."/>
            <person name="Blanco E."/>
            <person name="Bosak S.A."/>
            <person name="Bradley R.K."/>
            <person name="Brand A.D."/>
            <person name="Brent M.R."/>
            <person name="Brooks A.N."/>
            <person name="Brown R.H."/>
            <person name="Butlin R.K."/>
            <person name="Caggese C."/>
            <person name="Calvi B.R."/>
            <person name="Bernardo de Carvalho A."/>
            <person name="Caspi A."/>
            <person name="Castrezana S."/>
            <person name="Celniker S.E."/>
            <person name="Chang J.L."/>
            <person name="Chapple C."/>
            <person name="Chatterji S."/>
            <person name="Chinwalla A."/>
            <person name="Civetta A."/>
            <person name="Clifton S.W."/>
            <person name="Comeron J.M."/>
            <person name="Costello J.C."/>
            <person name="Coyne J.A."/>
            <person name="Daub J."/>
            <person name="David R.G."/>
            <person name="Delcher A.L."/>
            <person name="Delehaunty K."/>
            <person name="Do C.B."/>
            <person name="Ebling H."/>
            <person name="Edwards K."/>
            <person name="Eickbush T."/>
            <person name="Evans J.D."/>
            <person name="Filipski A."/>
            <person name="Findeiss S."/>
            <person name="Freyhult E."/>
            <person name="Fulton L."/>
            <person name="Fulton R."/>
            <person name="Garcia A.C."/>
            <person name="Gardiner A."/>
            <person name="Garfield D.A."/>
            <person name="Garvin B.E."/>
            <person name="Gibson G."/>
            <person name="Gilbert D."/>
            <person name="Gnerre S."/>
            <person name="Godfrey J."/>
            <person name="Good R."/>
            <person name="Gotea V."/>
            <person name="Gravely B."/>
            <person name="Greenberg A.J."/>
            <person name="Griffiths-Jones S."/>
            <person name="Gross S."/>
            <person name="Guigo R."/>
            <person name="Gustafson E.A."/>
            <person name="Haerty W."/>
            <person name="Hahn M.W."/>
            <person name="Halligan D.L."/>
            <person name="Halpern A.L."/>
            <person name="Halter G.M."/>
            <person name="Han M.V."/>
            <person name="Heger A."/>
            <person name="Hillier L."/>
            <person name="Hinrichs A.S."/>
            <person name="Holmes I."/>
            <person name="Hoskins R.A."/>
            <person name="Hubisz M.J."/>
            <person name="Hultmark D."/>
            <person name="Huntley M.A."/>
            <person name="Jaffe D.B."/>
            <person name="Jagadeeshan S."/>
            <person name="Jeck W.R."/>
            <person name="Johnson J."/>
            <person name="Jones C.D."/>
            <person name="Jordan W.C."/>
            <person name="Karpen G.H."/>
            <person name="Kataoka E."/>
            <person name="Keightley P.D."/>
            <person name="Kheradpour P."/>
            <person name="Kirkness E.F."/>
            <person name="Koerich L.B."/>
            <person name="Kristiansen K."/>
            <person name="Kudrna D."/>
            <person name="Kulathinal R.J."/>
            <person name="Kumar S."/>
            <person name="Kwok R."/>
            <person name="Lander E."/>
            <person name="Langley C.H."/>
            <person name="Lapoint R."/>
            <person name="Lazzaro B.P."/>
            <person name="Lee S.J."/>
            <person name="Levesque L."/>
            <person name="Li R."/>
            <person name="Lin C.F."/>
            <person name="Lin M.F."/>
            <person name="Lindblad-Toh K."/>
            <person name="Llopart A."/>
            <person name="Long M."/>
            <person name="Low L."/>
            <person name="Lozovsky E."/>
            <person name="Lu J."/>
            <person name="Luo M."/>
            <person name="Machado C.A."/>
            <person name="Makalowski W."/>
            <person name="Marzo M."/>
            <person name="Matsuda M."/>
            <person name="Matzkin L."/>
            <person name="McAllister B."/>
            <person name="McBride C.S."/>
            <person name="McKernan B."/>
            <person name="McKernan K."/>
            <person name="Mendez-Lago M."/>
            <person name="Minx P."/>
            <person name="Mollenhauer M.U."/>
            <person name="Montooth K."/>
            <person name="Mount S.M."/>
            <person name="Mu X."/>
            <person name="Myers E."/>
            <person name="Negre B."/>
            <person name="Newfeld S."/>
            <person name="Nielsen R."/>
            <person name="Noor M.A."/>
            <person name="O'Grady P."/>
            <person name="Pachter L."/>
            <person name="Papaceit M."/>
            <person name="Parisi M.J."/>
            <person name="Parisi M."/>
            <person name="Parts L."/>
            <person name="Pedersen J.S."/>
            <person name="Pesole G."/>
            <person name="Phillippy A.M."/>
            <person name="Ponting C.P."/>
            <person name="Pop M."/>
            <person name="Porcelli D."/>
            <person name="Powell J.R."/>
            <person name="Prohaska S."/>
            <person name="Pruitt K."/>
            <person name="Puig M."/>
            <person name="Quesneville H."/>
            <person name="Ram K.R."/>
            <person name="Rand D."/>
            <person name="Rasmussen M.D."/>
            <person name="Reed L.K."/>
            <person name="Reenan R."/>
            <person name="Reily A."/>
            <person name="Remington K.A."/>
            <person name="Rieger T.T."/>
            <person name="Ritchie M.G."/>
            <person name="Robin C."/>
            <person name="Rogers Y.H."/>
            <person name="Rohde C."/>
            <person name="Rozas J."/>
            <person name="Rubenfield M.J."/>
            <person name="Ruiz A."/>
            <person name="Russo S."/>
            <person name="Salzberg S.L."/>
            <person name="Sanchez-Gracia A."/>
            <person name="Saranga D.J."/>
            <person name="Sato H."/>
            <person name="Schaeffer S.W."/>
            <person name="Schatz M.C."/>
            <person name="Schlenke T."/>
            <person name="Schwartz R."/>
            <person name="Segarra C."/>
            <person name="Singh R.S."/>
            <person name="Sirot L."/>
            <person name="Sirota M."/>
            <person name="Sisneros N.B."/>
            <person name="Smith C.D."/>
            <person name="Smith T.F."/>
            <person name="Spieth J."/>
            <person name="Stage D.E."/>
            <person name="Stark A."/>
            <person name="Stephan W."/>
            <person name="Strausberg R.L."/>
            <person name="Strempel S."/>
            <person name="Sturgill D."/>
            <person name="Sutton G."/>
            <person name="Sutton G.G."/>
            <person name="Tao W."/>
            <person name="Teichmann S."/>
            <person name="Tobari Y.N."/>
            <person name="Tomimura Y."/>
            <person name="Tsolas J.M."/>
            <person name="Valente V.L."/>
            <person name="Venter E."/>
            <person name="Venter J.C."/>
            <person name="Vicario S."/>
            <person name="Vieira F.G."/>
            <person name="Vilella A.J."/>
            <person name="Villasante A."/>
            <person name="Walenz B."/>
            <person name="Wang J."/>
            <person name="Wasserman M."/>
            <person name="Watts T."/>
            <person name="Wilson D."/>
            <person name="Wilson R.K."/>
            <person name="Wing R.A."/>
            <person name="Wolfner M.F."/>
            <person name="Wong A."/>
            <person name="Wong G.K."/>
            <person name="Wu C.I."/>
            <person name="Wu G."/>
            <person name="Yamamoto D."/>
            <person name="Yang H.P."/>
            <person name="Yang S.P."/>
            <person name="Yorke J.A."/>
            <person name="Yoshida K."/>
            <person name="Zdobnov E."/>
            <person name="Zhang P."/>
            <person name="Zhang Y."/>
            <person name="Zimin A.V."/>
            <person name="Baldwin J."/>
            <person name="Abdouelleil A."/>
            <person name="Abdulkadir J."/>
            <person name="Abebe A."/>
            <person name="Abera B."/>
            <person name="Abreu J."/>
            <person name="Acer S.C."/>
            <person name="Aftuck L."/>
            <person name="Alexander A."/>
            <person name="An P."/>
            <person name="Anderson E."/>
            <person name="Anderson S."/>
            <person name="Arachi H."/>
            <person name="Azer M."/>
            <person name="Bachantsang P."/>
            <person name="Barry A."/>
            <person name="Bayul T."/>
            <person name="Berlin A."/>
            <person name="Bessette D."/>
            <person name="Bloom T."/>
            <person name="Blye J."/>
            <person name="Boguslavskiy L."/>
            <person name="Bonnet C."/>
            <person name="Boukhgalter B."/>
            <person name="Bourzgui I."/>
            <person name="Brown A."/>
            <person name="Cahill P."/>
            <person name="Channer S."/>
            <person name="Cheshatsang Y."/>
            <person name="Chuda L."/>
            <person name="Citroen M."/>
            <person name="Collymore A."/>
            <person name="Cooke P."/>
            <person name="Costello M."/>
            <person name="D'Aco K."/>
            <person name="Daza R."/>
            <person name="De Haan G."/>
            <person name="DeGray S."/>
            <person name="DeMaso C."/>
            <person name="Dhargay N."/>
            <person name="Dooley K."/>
            <person name="Dooley E."/>
            <person name="Doricent M."/>
            <person name="Dorje P."/>
            <person name="Dorjee K."/>
            <person name="Dupes A."/>
            <person name="Elong R."/>
            <person name="Falk J."/>
            <person name="Farina A."/>
            <person name="Faro S."/>
            <person name="Ferguson D."/>
            <person name="Fisher S."/>
            <person name="Foley C.D."/>
            <person name="Franke A."/>
            <person name="Friedrich D."/>
            <person name="Gadbois L."/>
            <person name="Gearin G."/>
            <person name="Gearin C.R."/>
            <person name="Giannoukos G."/>
            <person name="Goode T."/>
            <person name="Graham J."/>
            <person name="Grandbois E."/>
            <person name="Grewal S."/>
            <person name="Gyaltsen K."/>
            <person name="Hafez N."/>
            <person name="Hagos B."/>
            <person name="Hall J."/>
            <person name="Henson C."/>
            <person name="Hollinger A."/>
            <person name="Honan T."/>
            <person name="Huard M.D."/>
            <person name="Hughes L."/>
            <person name="Hurhula B."/>
            <person name="Husby M.E."/>
            <person name="Kamat A."/>
            <person name="Kanga B."/>
            <person name="Kashin S."/>
            <person name="Khazanovich D."/>
            <person name="Kisner P."/>
            <person name="Lance K."/>
            <person name="Lara M."/>
            <person name="Lee W."/>
            <person name="Lennon N."/>
            <person name="Letendre F."/>
            <person name="LeVine R."/>
            <person name="Lipovsky A."/>
            <person name="Liu X."/>
            <person name="Liu J."/>
            <person name="Liu S."/>
            <person name="Lokyitsang T."/>
            <person name="Lokyitsang Y."/>
            <person name="Lubonja R."/>
            <person name="Lui A."/>
            <person name="MacDonald P."/>
            <person name="Magnisalis V."/>
            <person name="Maru K."/>
            <person name="Matthews C."/>
            <person name="McCusker W."/>
            <person name="McDonough S."/>
            <person name="Mehta T."/>
            <person name="Meldrim J."/>
            <person name="Meneus L."/>
            <person name="Mihai O."/>
            <person name="Mihalev A."/>
            <person name="Mihova T."/>
            <person name="Mittelman R."/>
            <person name="Mlenga V."/>
            <person name="Montmayeur A."/>
            <person name="Mulrain L."/>
            <person name="Navidi A."/>
            <person name="Naylor J."/>
            <person name="Negash T."/>
            <person name="Nguyen T."/>
            <person name="Nguyen N."/>
            <person name="Nicol R."/>
            <person name="Norbu C."/>
            <person name="Norbu N."/>
            <person name="Novod N."/>
            <person name="O'Neill B."/>
            <person name="Osman S."/>
            <person name="Markiewicz E."/>
            <person name="Oyono O.L."/>
            <person name="Patti C."/>
            <person name="Phunkhang P."/>
            <person name="Pierre F."/>
            <person name="Priest M."/>
            <person name="Raghuraman S."/>
            <person name="Rege F."/>
            <person name="Reyes R."/>
            <person name="Rise C."/>
            <person name="Rogov P."/>
            <person name="Ross K."/>
            <person name="Ryan E."/>
            <person name="Settipalli S."/>
            <person name="Shea T."/>
            <person name="Sherpa N."/>
            <person name="Shi L."/>
            <person name="Shih D."/>
            <person name="Sparrow T."/>
            <person name="Spaulding J."/>
            <person name="Stalker J."/>
            <person name="Stange-Thomann N."/>
            <person name="Stavropoulos S."/>
            <person name="Stone C."/>
            <person name="Strader C."/>
            <person name="Tesfaye S."/>
            <person name="Thomson T."/>
            <person name="Thoulutsang Y."/>
            <person name="Thoulutsang D."/>
            <person name="Topham K."/>
            <person name="Topping I."/>
            <person name="Tsamla T."/>
            <person name="Vassiliev H."/>
            <person name="Vo A."/>
            <person name="Wangchuk T."/>
            <person name="Wangdi T."/>
            <person name="Weiand M."/>
            <person name="Wilkinson J."/>
            <person name="Wilson A."/>
            <person name="Yadav S."/>
            <person name="Young G."/>
            <person name="Yu Q."/>
            <person name="Zembek L."/>
            <person name="Zhong D."/>
            <person name="Zimmer A."/>
            <person name="Zwirko Z."/>
            <person name="Jaffe D.B."/>
            <person name="Alvarez P."/>
            <person name="Brockman W."/>
            <person name="Butler J."/>
            <person name="Chin C."/>
            <person name="Gnerre S."/>
            <person name="Grabherr M."/>
            <person name="Kleber M."/>
            <person name="Mauceli E."/>
            <person name="MacCallum I."/>
        </authorList>
    </citation>
    <scope>NUCLEOTIDE SEQUENCE [LARGE SCALE GENOMIC DNA]</scope>
    <source>
        <strain evidence="3">white501</strain>
    </source>
</reference>
<keyword evidence="3" id="KW-1185">Reference proteome</keyword>
<gene>
    <name evidence="2" type="primary">Dsim\GD18412</name>
    <name evidence="2" type="ORF">Dsim_GD18412</name>
</gene>
<sequence length="106" mass="11218">MVETATTTTITRTTTAVPAGAVTVTGPTASATPTATQAAAQAHRNDETTRAIFNLKVIVFLLLLPLVLLAVFLKHLLDYLFALGLKEKDVSGKVALVSCIRVPNWG</sequence>
<proteinExistence type="predicted"/>
<dbReference type="EMBL" id="CM000364">
    <property type="protein sequence ID" value="EDX14009.1"/>
    <property type="molecule type" value="Genomic_DNA"/>
</dbReference>
<dbReference type="HOGENOM" id="CLU_2225960_0_0_1"/>
<feature type="transmembrane region" description="Helical" evidence="1">
    <location>
        <begin position="53"/>
        <end position="73"/>
    </location>
</feature>
<evidence type="ECO:0000313" key="2">
    <source>
        <dbReference type="EMBL" id="EDX14009.1"/>
    </source>
</evidence>